<feature type="non-terminal residue" evidence="10">
    <location>
        <position position="2596"/>
    </location>
</feature>
<dbReference type="InterPro" id="IPR027417">
    <property type="entry name" value="P-loop_NTPase"/>
</dbReference>
<feature type="compositionally biased region" description="Basic and acidic residues" evidence="7">
    <location>
        <begin position="151"/>
        <end position="170"/>
    </location>
</feature>
<feature type="compositionally biased region" description="Low complexity" evidence="7">
    <location>
        <begin position="1615"/>
        <end position="1627"/>
    </location>
</feature>
<keyword evidence="2" id="KW-0547">Nucleotide-binding</keyword>
<dbReference type="InterPro" id="IPR014001">
    <property type="entry name" value="Helicase_ATP-bd"/>
</dbReference>
<feature type="compositionally biased region" description="Polar residues" evidence="7">
    <location>
        <begin position="1765"/>
        <end position="1795"/>
    </location>
</feature>
<evidence type="ECO:0000313" key="11">
    <source>
        <dbReference type="Proteomes" id="UP000242715"/>
    </source>
</evidence>
<feature type="compositionally biased region" description="Polar residues" evidence="7">
    <location>
        <begin position="2392"/>
        <end position="2408"/>
    </location>
</feature>
<feature type="compositionally biased region" description="Polar residues" evidence="7">
    <location>
        <begin position="311"/>
        <end position="320"/>
    </location>
</feature>
<feature type="compositionally biased region" description="Polar residues" evidence="7">
    <location>
        <begin position="393"/>
        <end position="409"/>
    </location>
</feature>
<feature type="compositionally biased region" description="Basic and acidic residues" evidence="7">
    <location>
        <begin position="2525"/>
        <end position="2539"/>
    </location>
</feature>
<feature type="compositionally biased region" description="Basic and acidic residues" evidence="7">
    <location>
        <begin position="2092"/>
        <end position="2103"/>
    </location>
</feature>
<accession>A0A2Z6M1Z3</accession>
<dbReference type="FunFam" id="3.40.50.10810:FF:000016">
    <property type="entry name" value="Chromatin structure-remodeling complex protein SYD"/>
    <property type="match status" value="1"/>
</dbReference>
<feature type="compositionally biased region" description="Polar residues" evidence="7">
    <location>
        <begin position="1721"/>
        <end position="1736"/>
    </location>
</feature>
<feature type="compositionally biased region" description="Basic and acidic residues" evidence="7">
    <location>
        <begin position="361"/>
        <end position="374"/>
    </location>
</feature>
<dbReference type="Proteomes" id="UP000242715">
    <property type="component" value="Unassembled WGS sequence"/>
</dbReference>
<dbReference type="InterPro" id="IPR001650">
    <property type="entry name" value="Helicase_C-like"/>
</dbReference>
<protein>
    <recommendedName>
        <fullName evidence="12">Chromatin structure-remodeling complex protein SYD</fullName>
    </recommendedName>
</protein>
<dbReference type="CDD" id="cd17996">
    <property type="entry name" value="DEXHc_SMARCA2_SMARCA4"/>
    <property type="match status" value="1"/>
</dbReference>
<dbReference type="InterPro" id="IPR038718">
    <property type="entry name" value="SNF2-like_sf"/>
</dbReference>
<proteinExistence type="predicted"/>
<feature type="compositionally biased region" description="Low complexity" evidence="7">
    <location>
        <begin position="2454"/>
        <end position="2465"/>
    </location>
</feature>
<evidence type="ECO:0000259" key="9">
    <source>
        <dbReference type="PROSITE" id="PS51194"/>
    </source>
</evidence>
<evidence type="ECO:0000313" key="10">
    <source>
        <dbReference type="EMBL" id="GAU11099.1"/>
    </source>
</evidence>
<evidence type="ECO:0000256" key="3">
    <source>
        <dbReference type="ARBA" id="ARBA00022801"/>
    </source>
</evidence>
<dbReference type="CDD" id="cd18793">
    <property type="entry name" value="SF2_C_SNF"/>
    <property type="match status" value="1"/>
</dbReference>
<feature type="region of interest" description="Disordered" evidence="7">
    <location>
        <begin position="1999"/>
        <end position="2056"/>
    </location>
</feature>
<feature type="compositionally biased region" description="Polar residues" evidence="7">
    <location>
        <begin position="497"/>
        <end position="511"/>
    </location>
</feature>
<feature type="domain" description="Helicase ATP-binding" evidence="8">
    <location>
        <begin position="848"/>
        <end position="1015"/>
    </location>
</feature>
<dbReference type="InterPro" id="IPR029295">
    <property type="entry name" value="SnAC"/>
</dbReference>
<dbReference type="SMART" id="SM00490">
    <property type="entry name" value="HELICc"/>
    <property type="match status" value="1"/>
</dbReference>
<dbReference type="InterPro" id="IPR049730">
    <property type="entry name" value="SNF2/RAD54-like_C"/>
</dbReference>
<keyword evidence="6" id="KW-0539">Nucleus</keyword>
<feature type="compositionally biased region" description="Polar residues" evidence="7">
    <location>
        <begin position="1999"/>
        <end position="2015"/>
    </location>
</feature>
<dbReference type="PROSITE" id="PS00354">
    <property type="entry name" value="HMGI_Y"/>
    <property type="match status" value="1"/>
</dbReference>
<comment type="subcellular location">
    <subcellularLocation>
        <location evidence="1">Nucleus</location>
    </subcellularLocation>
</comment>
<keyword evidence="11" id="KW-1185">Reference proteome</keyword>
<dbReference type="InterPro" id="IPR000637">
    <property type="entry name" value="HMGI/Y_DNA-bd_CS"/>
</dbReference>
<feature type="region of interest" description="Disordered" evidence="7">
    <location>
        <begin position="2369"/>
        <end position="2570"/>
    </location>
</feature>
<dbReference type="PROSITE" id="PS51194">
    <property type="entry name" value="HELICASE_CTER"/>
    <property type="match status" value="1"/>
</dbReference>
<dbReference type="GO" id="GO:0005634">
    <property type="term" value="C:nucleus"/>
    <property type="evidence" value="ECO:0007669"/>
    <property type="project" value="UniProtKB-SubCell"/>
</dbReference>
<feature type="region of interest" description="Disordered" evidence="7">
    <location>
        <begin position="1586"/>
        <end position="1644"/>
    </location>
</feature>
<feature type="region of interest" description="Disordered" evidence="7">
    <location>
        <begin position="1663"/>
        <end position="1810"/>
    </location>
</feature>
<evidence type="ECO:0000256" key="4">
    <source>
        <dbReference type="ARBA" id="ARBA00022806"/>
    </source>
</evidence>
<feature type="compositionally biased region" description="Basic and acidic residues" evidence="7">
    <location>
        <begin position="444"/>
        <end position="462"/>
    </location>
</feature>
<dbReference type="GO" id="GO:0016787">
    <property type="term" value="F:hydrolase activity"/>
    <property type="evidence" value="ECO:0007669"/>
    <property type="project" value="UniProtKB-KW"/>
</dbReference>
<dbReference type="GO" id="GO:0004386">
    <property type="term" value="F:helicase activity"/>
    <property type="evidence" value="ECO:0007669"/>
    <property type="project" value="UniProtKB-KW"/>
</dbReference>
<feature type="domain" description="Helicase C-terminal" evidence="9">
    <location>
        <begin position="1159"/>
        <end position="1336"/>
    </location>
</feature>
<evidence type="ECO:0000256" key="6">
    <source>
        <dbReference type="ARBA" id="ARBA00023242"/>
    </source>
</evidence>
<feature type="region of interest" description="Disordered" evidence="7">
    <location>
        <begin position="80"/>
        <end position="223"/>
    </location>
</feature>
<sequence length="2596" mass="283126">MASPQNVELEAAKFLHKLIQDSKDEPAKLATKLYVILQHMKSSGKEHSMPYQVISRAMETVINQHGLDIEALKSSRLPLTGGPQIGSSSQAALAENEAPKMEPFASGRPPIAPTGGAPDYYQGTVGQRSNQSFDQGSPSSLDSRSANSQSQDRRDAANWDKQVNQKDGKKGVTKRKRGDSASPVEMHVDSSSLVDPRNTGVTTRKGKMTKAEPSDGIPAKSGEMTNFNAVPNNSQMEVSSAHIAPGKLQGGSLPFTHVIRGAYARVHGGMAGPANVSVMNEPDNFMIGRQNSGSEMTMLRQGVPPRDTGKSPVSATSSATPFKENQLKQLRAQCLVFLAFRNGLPPKKLHLEVAFGTVFSREDGSNKDLNDPKGKSQSFNEPGNTPGAIMPFGNSSNLRQTDKNPSGASSAGKFLEAESLSKGTEGPRMLEDKGNLHSDIQTPSEDRKHLAAKRDVERRIQERVSGQSSPATPYQQKDSSSHLDDSDNGNLMAGRANQPSVVGPNNWTGFTGPSEASKGPPQISTIQHELPIDRRENIPSQFQNVSNSLGSWNHNSVNHLTSYSSKEHWKPVPVIDSNPHGVTMMKDGNVLGKNVSGDQGGNERSVSADLPSSKKFTMSERWIMDQQKKRRLVEQTWAQKQHKAKEKMTTCFYKLKENVSSCEDISAKTKSVIELKKLQLSDLQRRLRREKLDDVFKTKRERGKGFNKYVKEFHKRKERIHREKIDRIQREKINLLKINDVEGYLRMVQDAKSDRVKQLLKATEKYLQKLGSKLQEAKAAAGRLGHDVDDAGSTSFLENSETTLHYMESNEKYYKMAHSVKESIAEQPSILHGGKLREYQMNGLRWLVSLYNNHLNGILADEMGLGKTVQVISLICYLMETKNDRGPFLVVVPSSVLPGWESEINFWAPSIHKIVYAGPPEERRRLFKERIVHQKFNVLLTTYEYLMNKHDRPKLSKVHWHYIIIDEGHRIKNASCKLNADLKHYQSSHRLLLTGTPLQNNLEELWALLNFLLPNIFNSSEDFSQWFNKPFESTGDNSPDEALLSEEENLLIINRLHQVLRPFVLRRLKHKVENQLPSKIERLIRCEASSYQKLLMKRVEDNLGAIGTSKARSVHNSVMELRNICNHPYLSQLHTEEIDNYIPKHYLPPIIRLCGKLETLDRVLPKLKATDHRVLFFSTMTRLLDVMEEYLTSKQYRYLRLDGHTSGGDRGALIDLFNNPDSPYFIFLLSIRAGGVGVNLQAADTVDLQAQARAHRIGQKRDVLVLRFETVQTVEEQVRASAEHKLGVANQSITAGFFDNNTSAEDRREYLESLLRECKKEEAAPVLDDDALNDVLARSESELDVFEAVDRKRKECELATWKTLVLGHEADSSDVIPPPLPPRLVTDEDLKQFNEAMKIYDDVPKGEVESNGVKRKRGALGGLDTQHYGRGKRAREVRSYEEQWTEEEFEKMCQAETQDSPKVKVEEMTNTSSHVISSTVTQPIATVPQPASTVPQLAATVPQPAATVPQPAATVTQPASVPPVVPTLPSVESLPVQHVKEITTTPAKRGRGRPKRVASDKSPAAIIPPVTSGIVEVNKQLQKGNEPECLTSSAPDSVGHSVEVTGGGGPMQQSTTGVTAPPATTVPLNSQSAANPMPTNTGPVQQSNIEVAANALPATAMLSPSVSAPTRGKGQGQKTQSGRELPRRRGKKQVIMSPPVPAGSIGPNVKVNEQIKDKLVNPSSGQGIPQSETVPSNAAAHHPTTISGSVSSNRGNDNLGAGVVLNSQTPLPSSSVTTLAQTSPNYTPIQLQSKGQIGAGPPRRRGKKQATMSPSVQVVLGLQHVDQTSNLLTSSGIVDDKATELKCLQENDIQESKCIIQDQASQSNQDFKSLEESDGLAKQAVILPSCEDSKVKSPGQDLAKVKNADVHDSKSSEITPSTIEVHANSGNENLFVTPLATTEVTKDQCSDGKIHQTVVATKISPLVVGTPTKSLVGSATTESISQTVDPVTAQIVPSTLSTANPLTPGSESVSAKRQGRKTQNRVEPPRRRGRKSAPILSAAPDAHIGQDPKLSHHAQISPVSSLGGIATSNVPQAQAFEILLPSGIANDSKRKERAADPAQHKQQKVVSTRIDSAPVSSDKTAAFGRLHNVNDVARVMKEVFSGTCLPKPKVNDPIGSEDRNTSFLHVTTKAAVDASGSQSVEDKKCSDIETAGAACHTGNVAANVHEKQSEVASDMQNLEGKPSLDTATTGALSLIPAMPVKGNKQESDVASDKSIILENIALPDVSKPETICYGEVKEKAEQTEHNIENSITKSETEALDITPLNDDQKIDGSSERLATGCGTTDSSKETAPHQIRSSAVSPVAEPLLVVDHNPESSQVDIRVQNHSSANEAPDITKNTSNEKVEPSEPSTSFACADNDNSTLVGQAEILSDQPKVTPPSPATDPHSRTMVVCNISESAETNSRSETESSSKASAELSLEEGIVGYKISASSDHDRNNTEPPPLSLDPAPPEPSSKALEPSMKQHSEKEGSVSPKAVQVQKRPDALEPADLHETLLVESFSESLSQEKKGFLPPPTLVKEQNKGSVPLEESMEKAVANCSGVQEEAKVDKME</sequence>
<feature type="compositionally biased region" description="Polar residues" evidence="7">
    <location>
        <begin position="124"/>
        <end position="150"/>
    </location>
</feature>
<evidence type="ECO:0008006" key="12">
    <source>
        <dbReference type="Google" id="ProtNLM"/>
    </source>
</evidence>
<dbReference type="PROSITE" id="PS51192">
    <property type="entry name" value="HELICASE_ATP_BIND_1"/>
    <property type="match status" value="1"/>
</dbReference>
<evidence type="ECO:0000256" key="1">
    <source>
        <dbReference type="ARBA" id="ARBA00004123"/>
    </source>
</evidence>
<evidence type="ECO:0000256" key="7">
    <source>
        <dbReference type="SAM" id="MobiDB-lite"/>
    </source>
</evidence>
<dbReference type="Gene3D" id="3.40.50.10810">
    <property type="entry name" value="Tandem AAA-ATPase domain"/>
    <property type="match status" value="1"/>
</dbReference>
<feature type="compositionally biased region" description="Polar residues" evidence="7">
    <location>
        <begin position="1628"/>
        <end position="1644"/>
    </location>
</feature>
<dbReference type="SMART" id="SM00487">
    <property type="entry name" value="DEXDc"/>
    <property type="match status" value="1"/>
</dbReference>
<dbReference type="PANTHER" id="PTHR10799">
    <property type="entry name" value="SNF2/RAD54 HELICASE FAMILY"/>
    <property type="match status" value="1"/>
</dbReference>
<feature type="region of interest" description="Disordered" evidence="7">
    <location>
        <begin position="2092"/>
        <end position="2118"/>
    </location>
</feature>
<feature type="region of interest" description="Disordered" evidence="7">
    <location>
        <begin position="302"/>
        <end position="321"/>
    </location>
</feature>
<dbReference type="Gene3D" id="3.40.50.300">
    <property type="entry name" value="P-loop containing nucleotide triphosphate hydrolases"/>
    <property type="match status" value="1"/>
</dbReference>
<reference evidence="11" key="1">
    <citation type="journal article" date="2017" name="Front. Plant Sci.">
        <title>Climate Clever Clovers: New Paradigm to Reduce the Environmental Footprint of Ruminants by Breeding Low Methanogenic Forages Utilizing Haplotype Variation.</title>
        <authorList>
            <person name="Kaur P."/>
            <person name="Appels R."/>
            <person name="Bayer P.E."/>
            <person name="Keeble-Gagnere G."/>
            <person name="Wang J."/>
            <person name="Hirakawa H."/>
            <person name="Shirasawa K."/>
            <person name="Vercoe P."/>
            <person name="Stefanova K."/>
            <person name="Durmic Z."/>
            <person name="Nichols P."/>
            <person name="Revell C."/>
            <person name="Isobe S.N."/>
            <person name="Edwards D."/>
            <person name="Erskine W."/>
        </authorList>
    </citation>
    <scope>NUCLEOTIDE SEQUENCE [LARGE SCALE GENOMIC DNA]</scope>
    <source>
        <strain evidence="11">cv. Daliak</strain>
    </source>
</reference>
<feature type="compositionally biased region" description="Polar residues" evidence="7">
    <location>
        <begin position="2108"/>
        <end position="2118"/>
    </location>
</feature>
<feature type="compositionally biased region" description="Polar residues" evidence="7">
    <location>
        <begin position="1744"/>
        <end position="1756"/>
    </location>
</feature>
<dbReference type="Pfam" id="PF14619">
    <property type="entry name" value="SnAC"/>
    <property type="match status" value="1"/>
</dbReference>
<dbReference type="GO" id="GO:0006355">
    <property type="term" value="P:regulation of DNA-templated transcription"/>
    <property type="evidence" value="ECO:0007669"/>
    <property type="project" value="InterPro"/>
</dbReference>
<dbReference type="GO" id="GO:0005524">
    <property type="term" value="F:ATP binding"/>
    <property type="evidence" value="ECO:0007669"/>
    <property type="project" value="UniProtKB-KW"/>
</dbReference>
<feature type="compositionally biased region" description="Pro residues" evidence="7">
    <location>
        <begin position="2484"/>
        <end position="2497"/>
    </location>
</feature>
<evidence type="ECO:0000256" key="2">
    <source>
        <dbReference type="ARBA" id="ARBA00022741"/>
    </source>
</evidence>
<keyword evidence="4" id="KW-0347">Helicase</keyword>
<dbReference type="SMART" id="SM01314">
    <property type="entry name" value="SnAC"/>
    <property type="match status" value="1"/>
</dbReference>
<dbReference type="SUPFAM" id="SSF52540">
    <property type="entry name" value="P-loop containing nucleoside triphosphate hydrolases"/>
    <property type="match status" value="2"/>
</dbReference>
<evidence type="ECO:0000259" key="8">
    <source>
        <dbReference type="PROSITE" id="PS51192"/>
    </source>
</evidence>
<dbReference type="OrthoDB" id="5857104at2759"/>
<dbReference type="FunFam" id="3.40.50.300:FF:000871">
    <property type="entry name" value="Chromatin structure-remodeling complex protein SYD"/>
    <property type="match status" value="1"/>
</dbReference>
<evidence type="ECO:0000256" key="5">
    <source>
        <dbReference type="ARBA" id="ARBA00022840"/>
    </source>
</evidence>
<feature type="region of interest" description="Disordered" evidence="7">
    <location>
        <begin position="361"/>
        <end position="522"/>
    </location>
</feature>
<dbReference type="Pfam" id="PF00271">
    <property type="entry name" value="Helicase_C"/>
    <property type="match status" value="1"/>
</dbReference>
<dbReference type="EMBL" id="DF973113">
    <property type="protein sequence ID" value="GAU11099.1"/>
    <property type="molecule type" value="Genomic_DNA"/>
</dbReference>
<keyword evidence="5" id="KW-0067">ATP-binding</keyword>
<gene>
    <name evidence="10" type="ORF">TSUD_197230</name>
</gene>
<dbReference type="InterPro" id="IPR000330">
    <property type="entry name" value="SNF2_N"/>
</dbReference>
<dbReference type="GO" id="GO:0042393">
    <property type="term" value="F:histone binding"/>
    <property type="evidence" value="ECO:0007669"/>
    <property type="project" value="InterPro"/>
</dbReference>
<name>A0A2Z6M1Z3_TRISU</name>
<feature type="compositionally biased region" description="Polar residues" evidence="7">
    <location>
        <begin position="464"/>
        <end position="478"/>
    </location>
</feature>
<dbReference type="Pfam" id="PF00176">
    <property type="entry name" value="SNF2-rel_dom"/>
    <property type="match status" value="1"/>
</dbReference>
<organism evidence="10 11">
    <name type="scientific">Trifolium subterraneum</name>
    <name type="common">Subterranean clover</name>
    <dbReference type="NCBI Taxonomy" id="3900"/>
    <lineage>
        <taxon>Eukaryota</taxon>
        <taxon>Viridiplantae</taxon>
        <taxon>Streptophyta</taxon>
        <taxon>Embryophyta</taxon>
        <taxon>Tracheophyta</taxon>
        <taxon>Spermatophyta</taxon>
        <taxon>Magnoliopsida</taxon>
        <taxon>eudicotyledons</taxon>
        <taxon>Gunneridae</taxon>
        <taxon>Pentapetalae</taxon>
        <taxon>rosids</taxon>
        <taxon>fabids</taxon>
        <taxon>Fabales</taxon>
        <taxon>Fabaceae</taxon>
        <taxon>Papilionoideae</taxon>
        <taxon>50 kb inversion clade</taxon>
        <taxon>NPAAA clade</taxon>
        <taxon>Hologalegina</taxon>
        <taxon>IRL clade</taxon>
        <taxon>Trifolieae</taxon>
        <taxon>Trifolium</taxon>
    </lineage>
</organism>
<keyword evidence="3" id="KW-0378">Hydrolase</keyword>
<feature type="compositionally biased region" description="Polar residues" evidence="7">
    <location>
        <begin position="2369"/>
        <end position="2383"/>
    </location>
</feature>
<feature type="region of interest" description="Disordered" evidence="7">
    <location>
        <begin position="2284"/>
        <end position="2344"/>
    </location>
</feature>